<proteinExistence type="predicted"/>
<dbReference type="AlphaFoldDB" id="A0A318YV73"/>
<reference evidence="2" key="1">
    <citation type="submission" date="2016-12" db="EMBL/GenBank/DDBJ databases">
        <title>The genomes of Aspergillus section Nigri reveals drivers in fungal speciation.</title>
        <authorList>
            <consortium name="DOE Joint Genome Institute"/>
            <person name="Vesth T.C."/>
            <person name="Nybo J."/>
            <person name="Theobald S."/>
            <person name="Brandl J."/>
            <person name="Frisvad J.C."/>
            <person name="Nielsen K.F."/>
            <person name="Lyhne E.K."/>
            <person name="Kogle M.E."/>
            <person name="Kuo A."/>
            <person name="Riley R."/>
            <person name="Clum A."/>
            <person name="Nolan M."/>
            <person name="Lipzen A."/>
            <person name="Salamov A."/>
            <person name="Henrissat B."/>
            <person name="Wiebenga A."/>
            <person name="De Vries R.P."/>
            <person name="Grigoriev I.V."/>
            <person name="Mortensen U.H."/>
            <person name="Andersen M.R."/>
            <person name="Baker S.E."/>
        </authorList>
    </citation>
    <scope>NUCLEOTIDE SEQUENCE [LARGE SCALE GENOMIC DNA]</scope>
    <source>
        <strain evidence="2">CBS 115656</strain>
    </source>
</reference>
<keyword evidence="3" id="KW-1185">Reference proteome</keyword>
<protein>
    <submittedName>
        <fullName evidence="2">Uncharacterized protein</fullName>
    </submittedName>
</protein>
<evidence type="ECO:0000313" key="3">
    <source>
        <dbReference type="Proteomes" id="UP000247647"/>
    </source>
</evidence>
<gene>
    <name evidence="2" type="ORF">BO87DRAFT_448524</name>
</gene>
<feature type="region of interest" description="Disordered" evidence="1">
    <location>
        <begin position="55"/>
        <end position="75"/>
    </location>
</feature>
<dbReference type="GeneID" id="37130756"/>
<dbReference type="Proteomes" id="UP000247647">
    <property type="component" value="Unassembled WGS sequence"/>
</dbReference>
<accession>A0A318YV73</accession>
<name>A0A318YV73_ASPNB</name>
<evidence type="ECO:0000256" key="1">
    <source>
        <dbReference type="SAM" id="MobiDB-lite"/>
    </source>
</evidence>
<dbReference type="RefSeq" id="XP_025483375.1">
    <property type="nucleotide sequence ID" value="XM_025628300.1"/>
</dbReference>
<organism evidence="2 3">
    <name type="scientific">Aspergillus neoniger (strain CBS 115656)</name>
    <dbReference type="NCBI Taxonomy" id="1448310"/>
    <lineage>
        <taxon>Eukaryota</taxon>
        <taxon>Fungi</taxon>
        <taxon>Dikarya</taxon>
        <taxon>Ascomycota</taxon>
        <taxon>Pezizomycotina</taxon>
        <taxon>Eurotiomycetes</taxon>
        <taxon>Eurotiomycetidae</taxon>
        <taxon>Eurotiales</taxon>
        <taxon>Aspergillaceae</taxon>
        <taxon>Aspergillus</taxon>
        <taxon>Aspergillus subgen. Circumdati</taxon>
    </lineage>
</organism>
<sequence length="118" mass="13631">MSPGTCLTNWVYGVLWLCHRSDRWEAAGVMKGNAGNAGVMSGRRRDYTVDTGFTHKSDGKTPSRIRTNNRLDGTDPWDSERKNSLCFMLNFPMRHRYSRRTYINKDVVEKGKISCFYE</sequence>
<dbReference type="EMBL" id="KZ821449">
    <property type="protein sequence ID" value="PYH37897.1"/>
    <property type="molecule type" value="Genomic_DNA"/>
</dbReference>
<evidence type="ECO:0000313" key="2">
    <source>
        <dbReference type="EMBL" id="PYH37897.1"/>
    </source>
</evidence>